<dbReference type="AlphaFoldDB" id="A0A5D0NXX3"/>
<dbReference type="Pfam" id="PF13193">
    <property type="entry name" value="AMP-binding_C"/>
    <property type="match status" value="1"/>
</dbReference>
<dbReference type="EMBL" id="VSFG01000001">
    <property type="protein sequence ID" value="TYB48861.1"/>
    <property type="molecule type" value="Genomic_DNA"/>
</dbReference>
<proteinExistence type="inferred from homology"/>
<dbReference type="InterPro" id="IPR042099">
    <property type="entry name" value="ANL_N_sf"/>
</dbReference>
<evidence type="ECO:0000313" key="5">
    <source>
        <dbReference type="EMBL" id="TYB48861.1"/>
    </source>
</evidence>
<dbReference type="InterPro" id="IPR045851">
    <property type="entry name" value="AMP-bd_C_sf"/>
</dbReference>
<dbReference type="GO" id="GO:0031956">
    <property type="term" value="F:medium-chain fatty acid-CoA ligase activity"/>
    <property type="evidence" value="ECO:0007669"/>
    <property type="project" value="TreeGrafter"/>
</dbReference>
<dbReference type="SUPFAM" id="SSF56801">
    <property type="entry name" value="Acetyl-CoA synthetase-like"/>
    <property type="match status" value="1"/>
</dbReference>
<protein>
    <submittedName>
        <fullName evidence="5">AMP-binding protein</fullName>
    </submittedName>
</protein>
<comment type="similarity">
    <text evidence="1">Belongs to the ATP-dependent AMP-binding enzyme family.</text>
</comment>
<dbReference type="RefSeq" id="WP_067895549.1">
    <property type="nucleotide sequence ID" value="NZ_VSFG01000001.1"/>
</dbReference>
<dbReference type="Pfam" id="PF00501">
    <property type="entry name" value="AMP-binding"/>
    <property type="match status" value="1"/>
</dbReference>
<dbReference type="PANTHER" id="PTHR43201:SF5">
    <property type="entry name" value="MEDIUM-CHAIN ACYL-COA LIGASE ACSF2, MITOCHONDRIAL"/>
    <property type="match status" value="1"/>
</dbReference>
<gene>
    <name evidence="5" type="ORF">FXF69_06815</name>
</gene>
<name>A0A5D0NXX3_9ACTN</name>
<organism evidence="5 6">
    <name type="scientific">Actinomadura chibensis</name>
    <dbReference type="NCBI Taxonomy" id="392828"/>
    <lineage>
        <taxon>Bacteria</taxon>
        <taxon>Bacillati</taxon>
        <taxon>Actinomycetota</taxon>
        <taxon>Actinomycetes</taxon>
        <taxon>Streptosporangiales</taxon>
        <taxon>Thermomonosporaceae</taxon>
        <taxon>Actinomadura</taxon>
    </lineage>
</organism>
<dbReference type="Proteomes" id="UP000323380">
    <property type="component" value="Unassembled WGS sequence"/>
</dbReference>
<dbReference type="InterPro" id="IPR020845">
    <property type="entry name" value="AMP-binding_CS"/>
</dbReference>
<dbReference type="GO" id="GO:0006631">
    <property type="term" value="P:fatty acid metabolic process"/>
    <property type="evidence" value="ECO:0007669"/>
    <property type="project" value="TreeGrafter"/>
</dbReference>
<sequence>MTTADPSSPSSPSSSCAADVVPYPDEFARRYREAGYWRALTLAEELHETAERFAEREAVTSDTSRLTYRELDRAADRFAVALRRLGLRPGDPVIFQLGNEVTTVVAYFGVLRAGLVPICSLAQHRSREIGYLIQHTGARLHLVEHRFRGYDLPGFAAEMAAGNPSIKAVVVFGGPGLEGQHRYEELVQAVDADEAAATVRTWRIDPESVGVFQLSGGTTGVPKLIPRLHCEYAYNARAWAETWGFGPGSVVLQATPIMHNAGITCAVNAALLSGARLALAPRARLAELTRVIAAEGVTDTLMGAGLATEISEHPDLAGMRFGSVRRMFFAPSIPSIARQAEEMFGCPMVPLYGTGEGIFLTADESEPEAARHGTCGRPLSPLDEVRLLRPGTEEEVPVGEIGELTARGPYTIRGYYRAAERNRTAFTSDGFYRTGDLARAHLIDGTLYYSHEGRITDNISRGGEKIHADELEALLVEHPAVAEVAVVGMPDRILGERVCAFVVLSAGRAAPTVADFAELLLAKGLAKYKLPERVEVVEEFPRTNVDKISKKDLRELIAERLREERAQTG</sequence>
<keyword evidence="2" id="KW-0436">Ligase</keyword>
<evidence type="ECO:0000259" key="3">
    <source>
        <dbReference type="Pfam" id="PF00501"/>
    </source>
</evidence>
<comment type="caution">
    <text evidence="5">The sequence shown here is derived from an EMBL/GenBank/DDBJ whole genome shotgun (WGS) entry which is preliminary data.</text>
</comment>
<feature type="domain" description="AMP-binding enzyme C-terminal" evidence="4">
    <location>
        <begin position="470"/>
        <end position="547"/>
    </location>
</feature>
<dbReference type="STRING" id="1220554.GCA_001552135_04864"/>
<dbReference type="Gene3D" id="3.30.300.30">
    <property type="match status" value="1"/>
</dbReference>
<dbReference type="InterPro" id="IPR025110">
    <property type="entry name" value="AMP-bd_C"/>
</dbReference>
<accession>A0A5D0NXX3</accession>
<evidence type="ECO:0000256" key="1">
    <source>
        <dbReference type="ARBA" id="ARBA00006432"/>
    </source>
</evidence>
<keyword evidence="6" id="KW-1185">Reference proteome</keyword>
<evidence type="ECO:0000313" key="6">
    <source>
        <dbReference type="Proteomes" id="UP000323380"/>
    </source>
</evidence>
<reference evidence="5 6" key="1">
    <citation type="submission" date="2019-08" db="EMBL/GenBank/DDBJ databases">
        <title>Actinomadura sp. nov. CYP1-5 isolated from mountain soil.</title>
        <authorList>
            <person name="Songsumanus A."/>
            <person name="Kuncharoen N."/>
            <person name="Kudo T."/>
            <person name="Yuki M."/>
            <person name="Igarashi Y."/>
            <person name="Tanasupawat S."/>
        </authorList>
    </citation>
    <scope>NUCLEOTIDE SEQUENCE [LARGE SCALE GENOMIC DNA]</scope>
    <source>
        <strain evidence="5 6">JCM 14158</strain>
    </source>
</reference>
<evidence type="ECO:0000256" key="2">
    <source>
        <dbReference type="ARBA" id="ARBA00022598"/>
    </source>
</evidence>
<dbReference type="Gene3D" id="3.40.50.12780">
    <property type="entry name" value="N-terminal domain of ligase-like"/>
    <property type="match status" value="1"/>
</dbReference>
<evidence type="ECO:0000259" key="4">
    <source>
        <dbReference type="Pfam" id="PF13193"/>
    </source>
</evidence>
<feature type="domain" description="AMP-dependent synthetase/ligase" evidence="3">
    <location>
        <begin position="47"/>
        <end position="416"/>
    </location>
</feature>
<dbReference type="InterPro" id="IPR000873">
    <property type="entry name" value="AMP-dep_synth/lig_dom"/>
</dbReference>
<dbReference type="PANTHER" id="PTHR43201">
    <property type="entry name" value="ACYL-COA SYNTHETASE"/>
    <property type="match status" value="1"/>
</dbReference>
<dbReference type="PROSITE" id="PS00455">
    <property type="entry name" value="AMP_BINDING"/>
    <property type="match status" value="1"/>
</dbReference>